<sequence>MLRLLVGLLLVANIGFYVWSQGWVDGLVGIKARGDREPERLLKQVKAETVHILTPQAVAAAASAAESSLLCLEAGPFDDNTIAAAESVLKPALPAGSWVRTTKQTQGRWIIYMGRYANREAQQKKEQELTRMKVPFEEVTSPAVLEPGLSLGSFPTREAADAALQRLSDHGVRTGHLQEMVKASVQHMLRVTRADADLSAKVSALHGDALGRGFAACSPGSER</sequence>
<evidence type="ECO:0000313" key="2">
    <source>
        <dbReference type="Proteomes" id="UP000267464"/>
    </source>
</evidence>
<organism evidence="1 2">
    <name type="scientific">Piscinibacter terrae</name>
    <dbReference type="NCBI Taxonomy" id="2496871"/>
    <lineage>
        <taxon>Bacteria</taxon>
        <taxon>Pseudomonadati</taxon>
        <taxon>Pseudomonadota</taxon>
        <taxon>Betaproteobacteria</taxon>
        <taxon>Burkholderiales</taxon>
        <taxon>Sphaerotilaceae</taxon>
        <taxon>Piscinibacter</taxon>
    </lineage>
</organism>
<accession>A0A3N7HMM8</accession>
<proteinExistence type="predicted"/>
<reference evidence="1 2" key="2">
    <citation type="submission" date="2018-12" db="EMBL/GenBank/DDBJ databases">
        <title>Rhizobacter gummiphilus sp. nov., a rubber-degrading bacterium isolated from the soil of a botanical garden in Japan.</title>
        <authorList>
            <person name="Shunsuke S.S."/>
        </authorList>
    </citation>
    <scope>NUCLEOTIDE SEQUENCE [LARGE SCALE GENOMIC DNA]</scope>
    <source>
        <strain evidence="1 2">S-16</strain>
    </source>
</reference>
<gene>
    <name evidence="1" type="ORF">DZC73_21955</name>
</gene>
<dbReference type="RefSeq" id="WP_124542539.1">
    <property type="nucleotide sequence ID" value="NZ_QUSW01000007.1"/>
</dbReference>
<reference evidence="1 2" key="1">
    <citation type="submission" date="2018-08" db="EMBL/GenBank/DDBJ databases">
        <authorList>
            <person name="Khan S.A."/>
            <person name="Jeon C.O."/>
            <person name="Chun B.H."/>
            <person name="Jeong S.E."/>
        </authorList>
    </citation>
    <scope>NUCLEOTIDE SEQUENCE [LARGE SCALE GENOMIC DNA]</scope>
    <source>
        <strain evidence="1 2">S-16</strain>
    </source>
</reference>
<dbReference type="OrthoDB" id="9153162at2"/>
<name>A0A3N7HMM8_9BURK</name>
<dbReference type="EMBL" id="QUSW01000007">
    <property type="protein sequence ID" value="RQP22326.1"/>
    <property type="molecule type" value="Genomic_DNA"/>
</dbReference>
<dbReference type="AlphaFoldDB" id="A0A3N7HMM8"/>
<evidence type="ECO:0008006" key="3">
    <source>
        <dbReference type="Google" id="ProtNLM"/>
    </source>
</evidence>
<protein>
    <recommendedName>
        <fullName evidence="3">SPOR domain-containing protein</fullName>
    </recommendedName>
</protein>
<comment type="caution">
    <text evidence="1">The sequence shown here is derived from an EMBL/GenBank/DDBJ whole genome shotgun (WGS) entry which is preliminary data.</text>
</comment>
<dbReference type="Proteomes" id="UP000267464">
    <property type="component" value="Unassembled WGS sequence"/>
</dbReference>
<keyword evidence="2" id="KW-1185">Reference proteome</keyword>
<evidence type="ECO:0000313" key="1">
    <source>
        <dbReference type="EMBL" id="RQP22326.1"/>
    </source>
</evidence>